<organism evidence="1 3">
    <name type="scientific">Oryza sativa subsp. japonica</name>
    <name type="common">Rice</name>
    <dbReference type="NCBI Taxonomy" id="39947"/>
    <lineage>
        <taxon>Eukaryota</taxon>
        <taxon>Viridiplantae</taxon>
        <taxon>Streptophyta</taxon>
        <taxon>Embryophyta</taxon>
        <taxon>Tracheophyta</taxon>
        <taxon>Spermatophyta</taxon>
        <taxon>Magnoliopsida</taxon>
        <taxon>Liliopsida</taxon>
        <taxon>Poales</taxon>
        <taxon>Poaceae</taxon>
        <taxon>BOP clade</taxon>
        <taxon>Oryzoideae</taxon>
        <taxon>Oryzeae</taxon>
        <taxon>Oryzinae</taxon>
        <taxon>Oryza</taxon>
        <taxon>Oryza sativa</taxon>
    </lineage>
</organism>
<reference evidence="2" key="1">
    <citation type="submission" date="2001-04" db="EMBL/GenBank/DDBJ databases">
        <title>Oryza sativa nipponbare(GA3) genomic DNA, chromosome 6, PAC clone:P0470C02.</title>
        <authorList>
            <person name="Sasaki T."/>
            <person name="Matsumoto T."/>
            <person name="Yamamoto K."/>
        </authorList>
    </citation>
    <scope>NUCLEOTIDE SEQUENCE</scope>
</reference>
<sequence>MELETLLPTLYLIGVVGNGHAMPRTVHPSIHPSIHPKREDTQRQYLNPVAIELKGIVAGKEPALLVLPITYIVFHGKLSPSSIVSIIISILFLSPKKTEGTPSKWKKHRTRRRGIEPRATLVWGRSTYTVDLHEPSPT</sequence>
<dbReference type="Proteomes" id="UP000000763">
    <property type="component" value="Chromosome 6"/>
</dbReference>
<reference evidence="3" key="4">
    <citation type="journal article" date="2008" name="Nucleic Acids Res.">
        <title>The rice annotation project database (RAP-DB): 2008 update.</title>
        <authorList>
            <consortium name="The rice annotation project (RAP)"/>
        </authorList>
    </citation>
    <scope>GENOME REANNOTATION</scope>
    <source>
        <strain evidence="3">cv. Nipponbare</strain>
    </source>
</reference>
<dbReference type="EMBL" id="AP005913">
    <property type="protein sequence ID" value="BAD36527.1"/>
    <property type="molecule type" value="Genomic_DNA"/>
</dbReference>
<reference evidence="1" key="2">
    <citation type="submission" date="2002-11" db="EMBL/GenBank/DDBJ databases">
        <title>Oryza sativa nipponbare(GA3) genomic DNA, chromosome 6, BAC clone:OSJNBb0005A05.</title>
        <authorList>
            <person name="Sasaki T."/>
            <person name="Matsumoto T."/>
            <person name="Katayose Y."/>
        </authorList>
    </citation>
    <scope>NUCLEOTIDE SEQUENCE</scope>
</reference>
<protein>
    <submittedName>
        <fullName evidence="1">Uncharacterized protein</fullName>
    </submittedName>
</protein>
<dbReference type="AlphaFoldDB" id="Q69KL3"/>
<evidence type="ECO:0000313" key="1">
    <source>
        <dbReference type="EMBL" id="BAD36527.1"/>
    </source>
</evidence>
<gene>
    <name evidence="1" type="ORF">OSJNBb0005A05.21</name>
    <name evidence="2" type="ORF">P0470C02.32</name>
</gene>
<reference evidence="3" key="3">
    <citation type="journal article" date="2005" name="Nature">
        <title>The map-based sequence of the rice genome.</title>
        <authorList>
            <consortium name="International rice genome sequencing project (IRGSP)"/>
            <person name="Matsumoto T."/>
            <person name="Wu J."/>
            <person name="Kanamori H."/>
            <person name="Katayose Y."/>
            <person name="Fujisawa M."/>
            <person name="Namiki N."/>
            <person name="Mizuno H."/>
            <person name="Yamamoto K."/>
            <person name="Antonio B.A."/>
            <person name="Baba T."/>
            <person name="Sakata K."/>
            <person name="Nagamura Y."/>
            <person name="Aoki H."/>
            <person name="Arikawa K."/>
            <person name="Arita K."/>
            <person name="Bito T."/>
            <person name="Chiden Y."/>
            <person name="Fujitsuka N."/>
            <person name="Fukunaka R."/>
            <person name="Hamada M."/>
            <person name="Harada C."/>
            <person name="Hayashi A."/>
            <person name="Hijishita S."/>
            <person name="Honda M."/>
            <person name="Hosokawa S."/>
            <person name="Ichikawa Y."/>
            <person name="Idonuma A."/>
            <person name="Iijima M."/>
            <person name="Ikeda M."/>
            <person name="Ikeno M."/>
            <person name="Ito K."/>
            <person name="Ito S."/>
            <person name="Ito T."/>
            <person name="Ito Y."/>
            <person name="Ito Y."/>
            <person name="Iwabuchi A."/>
            <person name="Kamiya K."/>
            <person name="Karasawa W."/>
            <person name="Kurita K."/>
            <person name="Katagiri S."/>
            <person name="Kikuta A."/>
            <person name="Kobayashi H."/>
            <person name="Kobayashi N."/>
            <person name="Machita K."/>
            <person name="Maehara T."/>
            <person name="Masukawa M."/>
            <person name="Mizubayashi T."/>
            <person name="Mukai Y."/>
            <person name="Nagasaki H."/>
            <person name="Nagata Y."/>
            <person name="Naito S."/>
            <person name="Nakashima M."/>
            <person name="Nakama Y."/>
            <person name="Nakamichi Y."/>
            <person name="Nakamura M."/>
            <person name="Meguro A."/>
            <person name="Negishi M."/>
            <person name="Ohta I."/>
            <person name="Ohta T."/>
            <person name="Okamoto M."/>
            <person name="Ono N."/>
            <person name="Saji S."/>
            <person name="Sakaguchi M."/>
            <person name="Sakai K."/>
            <person name="Shibata M."/>
            <person name="Shimokawa T."/>
            <person name="Song J."/>
            <person name="Takazaki Y."/>
            <person name="Terasawa K."/>
            <person name="Tsugane M."/>
            <person name="Tsuji K."/>
            <person name="Ueda S."/>
            <person name="Waki K."/>
            <person name="Yamagata H."/>
            <person name="Yamamoto M."/>
            <person name="Yamamoto S."/>
            <person name="Yamane H."/>
            <person name="Yoshiki S."/>
            <person name="Yoshihara R."/>
            <person name="Yukawa K."/>
            <person name="Zhong H."/>
            <person name="Yano M."/>
            <person name="Yuan Q."/>
            <person name="Ouyang S."/>
            <person name="Liu J."/>
            <person name="Jones K.M."/>
            <person name="Gansberger K."/>
            <person name="Moffat K."/>
            <person name="Hill J."/>
            <person name="Bera J."/>
            <person name="Fadrosh D."/>
            <person name="Jin S."/>
            <person name="Johri S."/>
            <person name="Kim M."/>
            <person name="Overton L."/>
            <person name="Reardon M."/>
            <person name="Tsitrin T."/>
            <person name="Vuong H."/>
            <person name="Weaver B."/>
            <person name="Ciecko A."/>
            <person name="Tallon L."/>
            <person name="Jackson J."/>
            <person name="Pai G."/>
            <person name="Aken S.V."/>
            <person name="Utterback T."/>
            <person name="Reidmuller S."/>
            <person name="Feldblyum T."/>
            <person name="Hsiao J."/>
            <person name="Zismann V."/>
            <person name="Iobst S."/>
            <person name="de Vazeille A.R."/>
            <person name="Buell C.R."/>
            <person name="Ying K."/>
            <person name="Li Y."/>
            <person name="Lu T."/>
            <person name="Huang Y."/>
            <person name="Zhao Q."/>
            <person name="Feng Q."/>
            <person name="Zhang L."/>
            <person name="Zhu J."/>
            <person name="Weng Q."/>
            <person name="Mu J."/>
            <person name="Lu Y."/>
            <person name="Fan D."/>
            <person name="Liu Y."/>
            <person name="Guan J."/>
            <person name="Zhang Y."/>
            <person name="Yu S."/>
            <person name="Liu X."/>
            <person name="Zhang Y."/>
            <person name="Hong G."/>
            <person name="Han B."/>
            <person name="Choisne N."/>
            <person name="Demange N."/>
            <person name="Orjeda G."/>
            <person name="Samain S."/>
            <person name="Cattolico L."/>
            <person name="Pelletier E."/>
            <person name="Couloux A."/>
            <person name="Segurens B."/>
            <person name="Wincker P."/>
            <person name="D'Hont A."/>
            <person name="Scarpelli C."/>
            <person name="Weissenbach J."/>
            <person name="Salanoubat M."/>
            <person name="Quetier F."/>
            <person name="Yu Y."/>
            <person name="Kim H.R."/>
            <person name="Rambo T."/>
            <person name="Currie J."/>
            <person name="Collura K."/>
            <person name="Luo M."/>
            <person name="Yang T."/>
            <person name="Ammiraju J.S.S."/>
            <person name="Engler F."/>
            <person name="Soderlund C."/>
            <person name="Wing R.A."/>
            <person name="Palmer L.E."/>
            <person name="de la Bastide M."/>
            <person name="Spiegel L."/>
            <person name="Nascimento L."/>
            <person name="Zutavern T."/>
            <person name="O'Shaughnessy A."/>
            <person name="Dike S."/>
            <person name="Dedhia N."/>
            <person name="Preston R."/>
            <person name="Balija V."/>
            <person name="McCombie W.R."/>
            <person name="Chow T."/>
            <person name="Chen H."/>
            <person name="Chung M."/>
            <person name="Chen C."/>
            <person name="Shaw J."/>
            <person name="Wu H."/>
            <person name="Hsiao K."/>
            <person name="Chao Y."/>
            <person name="Chu M."/>
            <person name="Cheng C."/>
            <person name="Hour A."/>
            <person name="Lee P."/>
            <person name="Lin S."/>
            <person name="Lin Y."/>
            <person name="Liou J."/>
            <person name="Liu S."/>
            <person name="Hsing Y."/>
            <person name="Raghuvanshi S."/>
            <person name="Mohanty A."/>
            <person name="Bharti A.K."/>
            <person name="Gaur A."/>
            <person name="Gupta V."/>
            <person name="Kumar D."/>
            <person name="Ravi V."/>
            <person name="Vij S."/>
            <person name="Kapur A."/>
            <person name="Khurana P."/>
            <person name="Khurana P."/>
            <person name="Khurana J.P."/>
            <person name="Tyagi A.K."/>
            <person name="Gaikwad K."/>
            <person name="Singh A."/>
            <person name="Dalal V."/>
            <person name="Srivastava S."/>
            <person name="Dixit A."/>
            <person name="Pal A.K."/>
            <person name="Ghazi I.A."/>
            <person name="Yadav M."/>
            <person name="Pandit A."/>
            <person name="Bhargava A."/>
            <person name="Sureshbabu K."/>
            <person name="Batra K."/>
            <person name="Sharma T.R."/>
            <person name="Mohapatra T."/>
            <person name="Singh N.K."/>
            <person name="Messing J."/>
            <person name="Nelson A.B."/>
            <person name="Fuks G."/>
            <person name="Kavchok S."/>
            <person name="Keizer G."/>
            <person name="Linton E."/>
            <person name="Llaca V."/>
            <person name="Song R."/>
            <person name="Tanyolac B."/>
            <person name="Young S."/>
            <person name="Ho-Il K."/>
            <person name="Hahn J.H."/>
            <person name="Sangsakoo G."/>
            <person name="Vanavichit A."/>
            <person name="de Mattos Luiz.A.T."/>
            <person name="Zimmer P.D."/>
            <person name="Malone G."/>
            <person name="Dellagostin O."/>
            <person name="de Oliveira A.C."/>
            <person name="Bevan M."/>
            <person name="Bancroft I."/>
            <person name="Minx P."/>
            <person name="Cordum H."/>
            <person name="Wilson R."/>
            <person name="Cheng Z."/>
            <person name="Jin W."/>
            <person name="Jiang J."/>
            <person name="Leong S.A."/>
            <person name="Iwama H."/>
            <person name="Gojobori T."/>
            <person name="Itoh T."/>
            <person name="Niimura Y."/>
            <person name="Fujii Y."/>
            <person name="Habara T."/>
            <person name="Sakai H."/>
            <person name="Sato Y."/>
            <person name="Wilson G."/>
            <person name="Kumar K."/>
            <person name="McCouch S."/>
            <person name="Juretic N."/>
            <person name="Hoen D."/>
            <person name="Wright S."/>
            <person name="Bruskiewich R."/>
            <person name="Bureau T."/>
            <person name="Miyao A."/>
            <person name="Hirochika H."/>
            <person name="Nishikawa T."/>
            <person name="Kadowaki K."/>
            <person name="Sugiura M."/>
            <person name="Burr B."/>
            <person name="Sasaki T."/>
        </authorList>
    </citation>
    <scope>NUCLEOTIDE SEQUENCE [LARGE SCALE GENOMIC DNA]</scope>
    <source>
        <strain evidence="3">cv. Nipponbare</strain>
    </source>
</reference>
<evidence type="ECO:0000313" key="3">
    <source>
        <dbReference type="Proteomes" id="UP000000763"/>
    </source>
</evidence>
<accession>Q69KL3</accession>
<dbReference type="EMBL" id="AP003508">
    <property type="protein sequence ID" value="BAD72468.1"/>
    <property type="molecule type" value="Genomic_DNA"/>
</dbReference>
<name>Q69KL3_ORYSJ</name>
<proteinExistence type="predicted"/>
<evidence type="ECO:0000313" key="2">
    <source>
        <dbReference type="EMBL" id="BAD72468.1"/>
    </source>
</evidence>